<evidence type="ECO:0000313" key="1">
    <source>
        <dbReference type="EMBL" id="JAI04480.1"/>
    </source>
</evidence>
<dbReference type="EMBL" id="GBXM01004098">
    <property type="protein sequence ID" value="JAI04480.1"/>
    <property type="molecule type" value="Transcribed_RNA"/>
</dbReference>
<sequence>MFICFNSASYLNNTFR</sequence>
<reference evidence="1" key="1">
    <citation type="submission" date="2014-11" db="EMBL/GenBank/DDBJ databases">
        <authorList>
            <person name="Amaro Gonzalez C."/>
        </authorList>
    </citation>
    <scope>NUCLEOTIDE SEQUENCE</scope>
</reference>
<organism evidence="1">
    <name type="scientific">Anguilla anguilla</name>
    <name type="common">European freshwater eel</name>
    <name type="synonym">Muraena anguilla</name>
    <dbReference type="NCBI Taxonomy" id="7936"/>
    <lineage>
        <taxon>Eukaryota</taxon>
        <taxon>Metazoa</taxon>
        <taxon>Chordata</taxon>
        <taxon>Craniata</taxon>
        <taxon>Vertebrata</taxon>
        <taxon>Euteleostomi</taxon>
        <taxon>Actinopterygii</taxon>
        <taxon>Neopterygii</taxon>
        <taxon>Teleostei</taxon>
        <taxon>Anguilliformes</taxon>
        <taxon>Anguillidae</taxon>
        <taxon>Anguilla</taxon>
    </lineage>
</organism>
<accession>A0A0E9XPB4</accession>
<reference evidence="1" key="2">
    <citation type="journal article" date="2015" name="Fish Shellfish Immunol.">
        <title>Early steps in the European eel (Anguilla anguilla)-Vibrio vulnificus interaction in the gills: Role of the RtxA13 toxin.</title>
        <authorList>
            <person name="Callol A."/>
            <person name="Pajuelo D."/>
            <person name="Ebbesson L."/>
            <person name="Teles M."/>
            <person name="MacKenzie S."/>
            <person name="Amaro C."/>
        </authorList>
    </citation>
    <scope>NUCLEOTIDE SEQUENCE</scope>
</reference>
<name>A0A0E9XPB4_ANGAN</name>
<proteinExistence type="predicted"/>
<dbReference type="AlphaFoldDB" id="A0A0E9XPB4"/>
<protein>
    <submittedName>
        <fullName evidence="1">Uncharacterized protein</fullName>
    </submittedName>
</protein>